<keyword evidence="3" id="KW-1185">Reference proteome</keyword>
<dbReference type="EMBL" id="BAABEY010000001">
    <property type="protein sequence ID" value="GAA4430600.1"/>
    <property type="molecule type" value="Genomic_DNA"/>
</dbReference>
<evidence type="ECO:0000313" key="3">
    <source>
        <dbReference type="Proteomes" id="UP001501508"/>
    </source>
</evidence>
<proteinExistence type="predicted"/>
<comment type="caution">
    <text evidence="2">The sequence shown here is derived from an EMBL/GenBank/DDBJ whole genome shotgun (WGS) entry which is preliminary data.</text>
</comment>
<organism evidence="2 3">
    <name type="scientific">Ravibacter arvi</name>
    <dbReference type="NCBI Taxonomy" id="2051041"/>
    <lineage>
        <taxon>Bacteria</taxon>
        <taxon>Pseudomonadati</taxon>
        <taxon>Bacteroidota</taxon>
        <taxon>Cytophagia</taxon>
        <taxon>Cytophagales</taxon>
        <taxon>Spirosomataceae</taxon>
        <taxon>Ravibacter</taxon>
    </lineage>
</organism>
<feature type="domain" description="Secretion system C-terminal sorting" evidence="1">
    <location>
        <begin position="626"/>
        <end position="697"/>
    </location>
</feature>
<dbReference type="Pfam" id="PF18962">
    <property type="entry name" value="Por_Secre_tail"/>
    <property type="match status" value="1"/>
</dbReference>
<name>A0ABP8LJR4_9BACT</name>
<protein>
    <recommendedName>
        <fullName evidence="1">Secretion system C-terminal sorting domain-containing protein</fullName>
    </recommendedName>
</protein>
<evidence type="ECO:0000313" key="2">
    <source>
        <dbReference type="EMBL" id="GAA4430600.1"/>
    </source>
</evidence>
<reference evidence="3" key="1">
    <citation type="journal article" date="2019" name="Int. J. Syst. Evol. Microbiol.">
        <title>The Global Catalogue of Microorganisms (GCM) 10K type strain sequencing project: providing services to taxonomists for standard genome sequencing and annotation.</title>
        <authorList>
            <consortium name="The Broad Institute Genomics Platform"/>
            <consortium name="The Broad Institute Genome Sequencing Center for Infectious Disease"/>
            <person name="Wu L."/>
            <person name="Ma J."/>
        </authorList>
    </citation>
    <scope>NUCLEOTIDE SEQUENCE [LARGE SCALE GENOMIC DNA]</scope>
    <source>
        <strain evidence="3">JCM 31920</strain>
    </source>
</reference>
<dbReference type="Proteomes" id="UP001501508">
    <property type="component" value="Unassembled WGS sequence"/>
</dbReference>
<sequence length="698" mass="76295">MSVDGEQMCTPPELVVEIKRYTPLEQHDGYYLTLVSKLNGTDDTKASFTWLPGGKTGESIEVHVDKPTIYTATALLTGSCEGLLEISQTIQVPPPTPGLMADAGKDNLEYCGTRLRLQANNPPLGCSGYWFGSRSEVQAFSDDRAPDSFFTGAPGESYSLLWYLTDGYYSSKDEVMISFNKYKADAGPDQVGTTCGPIVLTGNVNEFGVKTKWRIINGLGGNLENDSDFQTKFIGFNNNTYIIRFTVFADFCVTEDDITVQYKEKPSIASAGPDQLKADKCDLPIIGLAADQPLIGFGEWSIVSGSGGSFTDRSNPASVFKGAPGTAYVLKWSTTNPPCEASHDEATVSIGNIPALSVNADAQQAFVGDNIDYNLITPECRIIATVNGVDLTDGINPFYGRVTIDNSVLNYAGQPCLQRHFQFTTGNSAATADVILYVNKSEMMAFNASSTKKLPVDPSDDKSNLRVWQWHEASATGPPDKTIDPDDNDIEWDEMLGAWKIKFPVSGFSSFYLTAENAAPLPVTLVSFSAGQNEKGVTLFWQTTEEINSDHFEIQRSSDARNWTGIGKIQAKGESRGVTTYSFIDSNPAPGFAPTYYRLKITDRDATFIYSRIISISVENNPTITVFPNPASHMATIRSAEPISGYELFSGNGMMIKGMGMRTARNTEINLSFVPAGLYLLRLKFENGETVYRKLVVE</sequence>
<dbReference type="NCBIfam" id="TIGR04183">
    <property type="entry name" value="Por_Secre_tail"/>
    <property type="match status" value="1"/>
</dbReference>
<gene>
    <name evidence="2" type="ORF">GCM10023091_00060</name>
</gene>
<accession>A0ABP8LJR4</accession>
<dbReference type="InterPro" id="IPR026444">
    <property type="entry name" value="Secre_tail"/>
</dbReference>
<evidence type="ECO:0000259" key="1">
    <source>
        <dbReference type="Pfam" id="PF18962"/>
    </source>
</evidence>